<dbReference type="Proteomes" id="UP000288805">
    <property type="component" value="Unassembled WGS sequence"/>
</dbReference>
<proteinExistence type="predicted"/>
<reference evidence="1 2" key="1">
    <citation type="journal article" date="2018" name="PLoS Genet.">
        <title>Population sequencing reveals clonal diversity and ancestral inbreeding in the grapevine cultivar Chardonnay.</title>
        <authorList>
            <person name="Roach M.J."/>
            <person name="Johnson D.L."/>
            <person name="Bohlmann J."/>
            <person name="van Vuuren H.J."/>
            <person name="Jones S.J."/>
            <person name="Pretorius I.S."/>
            <person name="Schmidt S.A."/>
            <person name="Borneman A.R."/>
        </authorList>
    </citation>
    <scope>NUCLEOTIDE SEQUENCE [LARGE SCALE GENOMIC DNA]</scope>
    <source>
        <strain evidence="2">cv. Chardonnay</strain>
        <tissue evidence="1">Leaf</tissue>
    </source>
</reference>
<accession>A0A438HF28</accession>
<dbReference type="Pfam" id="PF14223">
    <property type="entry name" value="Retrotran_gag_2"/>
    <property type="match status" value="1"/>
</dbReference>
<dbReference type="PANTHER" id="PTHR47481">
    <property type="match status" value="1"/>
</dbReference>
<gene>
    <name evidence="1" type="primary">RE2_632</name>
    <name evidence="1" type="ORF">CK203_040745</name>
</gene>
<comment type="caution">
    <text evidence="1">The sequence shown here is derived from an EMBL/GenBank/DDBJ whole genome shotgun (WGS) entry which is preliminary data.</text>
</comment>
<dbReference type="PANTHER" id="PTHR47481:SF5">
    <property type="entry name" value="RIBONUCLEASE H-LIKE DOMAIN, GAG-PRE-INTEGRASE DOMAIN, GAG-POLYPEPTIDE OF LTR COPIA-TYPE-RELATED"/>
    <property type="match status" value="1"/>
</dbReference>
<evidence type="ECO:0000313" key="1">
    <source>
        <dbReference type="EMBL" id="RVW83071.1"/>
    </source>
</evidence>
<dbReference type="AlphaFoldDB" id="A0A438HF28"/>
<evidence type="ECO:0000313" key="2">
    <source>
        <dbReference type="Proteomes" id="UP000288805"/>
    </source>
</evidence>
<dbReference type="EMBL" id="QGNW01000232">
    <property type="protein sequence ID" value="RVW83071.1"/>
    <property type="molecule type" value="Genomic_DNA"/>
</dbReference>
<sequence length="121" mass="14360">MLNQAFTIRLDQSNYLVWRTQMLNIIIANGLEEMIHDKIPVPSRFLGDSKNINPKYNIWQRQIRLVMCWIYSSLTEEVMTQIIDLDTASEIWTTLEKIFSTASKARIMQFRFQLQTTKKED</sequence>
<protein>
    <submittedName>
        <fullName evidence="1">Retrovirus-related Pol polyprotein from transposon RE2</fullName>
    </submittedName>
</protein>
<organism evidence="1 2">
    <name type="scientific">Vitis vinifera</name>
    <name type="common">Grape</name>
    <dbReference type="NCBI Taxonomy" id="29760"/>
    <lineage>
        <taxon>Eukaryota</taxon>
        <taxon>Viridiplantae</taxon>
        <taxon>Streptophyta</taxon>
        <taxon>Embryophyta</taxon>
        <taxon>Tracheophyta</taxon>
        <taxon>Spermatophyta</taxon>
        <taxon>Magnoliopsida</taxon>
        <taxon>eudicotyledons</taxon>
        <taxon>Gunneridae</taxon>
        <taxon>Pentapetalae</taxon>
        <taxon>rosids</taxon>
        <taxon>Vitales</taxon>
        <taxon>Vitaceae</taxon>
        <taxon>Viteae</taxon>
        <taxon>Vitis</taxon>
    </lineage>
</organism>
<name>A0A438HF28_VITVI</name>